<protein>
    <submittedName>
        <fullName evidence="1">Uncharacterized protein</fullName>
    </submittedName>
</protein>
<dbReference type="EMBL" id="JARIHO010000042">
    <property type="protein sequence ID" value="KAJ7326457.1"/>
    <property type="molecule type" value="Genomic_DNA"/>
</dbReference>
<reference evidence="1" key="1">
    <citation type="submission" date="2023-03" db="EMBL/GenBank/DDBJ databases">
        <title>Massive genome expansion in bonnet fungi (Mycena s.s.) driven by repeated elements and novel gene families across ecological guilds.</title>
        <authorList>
            <consortium name="Lawrence Berkeley National Laboratory"/>
            <person name="Harder C.B."/>
            <person name="Miyauchi S."/>
            <person name="Viragh M."/>
            <person name="Kuo A."/>
            <person name="Thoen E."/>
            <person name="Andreopoulos B."/>
            <person name="Lu D."/>
            <person name="Skrede I."/>
            <person name="Drula E."/>
            <person name="Henrissat B."/>
            <person name="Morin E."/>
            <person name="Kohler A."/>
            <person name="Barry K."/>
            <person name="LaButti K."/>
            <person name="Morin E."/>
            <person name="Salamov A."/>
            <person name="Lipzen A."/>
            <person name="Mereny Z."/>
            <person name="Hegedus B."/>
            <person name="Baldrian P."/>
            <person name="Stursova M."/>
            <person name="Weitz H."/>
            <person name="Taylor A."/>
            <person name="Grigoriev I.V."/>
            <person name="Nagy L.G."/>
            <person name="Martin F."/>
            <person name="Kauserud H."/>
        </authorList>
    </citation>
    <scope>NUCLEOTIDE SEQUENCE</scope>
    <source>
        <strain evidence="1">CBHHK002</strain>
    </source>
</reference>
<organism evidence="1 2">
    <name type="scientific">Mycena albidolilacea</name>
    <dbReference type="NCBI Taxonomy" id="1033008"/>
    <lineage>
        <taxon>Eukaryota</taxon>
        <taxon>Fungi</taxon>
        <taxon>Dikarya</taxon>
        <taxon>Basidiomycota</taxon>
        <taxon>Agaricomycotina</taxon>
        <taxon>Agaricomycetes</taxon>
        <taxon>Agaricomycetidae</taxon>
        <taxon>Agaricales</taxon>
        <taxon>Marasmiineae</taxon>
        <taxon>Mycenaceae</taxon>
        <taxon>Mycena</taxon>
    </lineage>
</organism>
<name>A0AAD7EHT0_9AGAR</name>
<dbReference type="AlphaFoldDB" id="A0AAD7EHT0"/>
<sequence>MRKTTLEAWWMRLAAMRVTLPLIDRFFITTLLLSMRKPEVEGWRQECARAHASLWKQKRTAQWQKQGTAEFHAHVVVLALTPIVQKHHYQDLPDKVKQNLGLFTSGMSDNSRETVVLEEKDNMKLHCIDLSLPECEHLVWQWIIWEAL</sequence>
<evidence type="ECO:0000313" key="2">
    <source>
        <dbReference type="Proteomes" id="UP001218218"/>
    </source>
</evidence>
<evidence type="ECO:0000313" key="1">
    <source>
        <dbReference type="EMBL" id="KAJ7326457.1"/>
    </source>
</evidence>
<gene>
    <name evidence="1" type="ORF">DFH08DRAFT_968345</name>
</gene>
<proteinExistence type="predicted"/>
<accession>A0AAD7EHT0</accession>
<keyword evidence="2" id="KW-1185">Reference proteome</keyword>
<dbReference type="Proteomes" id="UP001218218">
    <property type="component" value="Unassembled WGS sequence"/>
</dbReference>
<comment type="caution">
    <text evidence="1">The sequence shown here is derived from an EMBL/GenBank/DDBJ whole genome shotgun (WGS) entry which is preliminary data.</text>
</comment>